<dbReference type="InterPro" id="IPR027417">
    <property type="entry name" value="P-loop_NTPase"/>
</dbReference>
<dbReference type="GO" id="GO:0043138">
    <property type="term" value="F:3'-5' DNA helicase activity"/>
    <property type="evidence" value="ECO:0007669"/>
    <property type="project" value="UniProtKB-EC"/>
</dbReference>
<dbReference type="STRING" id="695850.A0A067C8U9"/>
<dbReference type="SMART" id="SM00490">
    <property type="entry name" value="HELICc"/>
    <property type="match status" value="1"/>
</dbReference>
<dbReference type="AlphaFoldDB" id="A0A067C8U9"/>
<dbReference type="VEuPathDB" id="FungiDB:SPRG_10010"/>
<dbReference type="Pfam" id="PF16124">
    <property type="entry name" value="RecQ_Zn_bind"/>
    <property type="match status" value="1"/>
</dbReference>
<evidence type="ECO:0000256" key="11">
    <source>
        <dbReference type="RuleBase" id="RU364117"/>
    </source>
</evidence>
<gene>
    <name evidence="14" type="ORF">SPRG_10010</name>
</gene>
<dbReference type="GO" id="GO:0009378">
    <property type="term" value="F:four-way junction helicase activity"/>
    <property type="evidence" value="ECO:0007669"/>
    <property type="project" value="TreeGrafter"/>
</dbReference>
<evidence type="ECO:0000256" key="1">
    <source>
        <dbReference type="ARBA" id="ARBA00004123"/>
    </source>
</evidence>
<dbReference type="PROSITE" id="PS51194">
    <property type="entry name" value="HELICASE_CTER"/>
    <property type="match status" value="1"/>
</dbReference>
<proteinExistence type="inferred from homology"/>
<dbReference type="KEGG" id="spar:SPRG_10010"/>
<comment type="similarity">
    <text evidence="2 11">Belongs to the helicase family. RecQ subfamily.</text>
</comment>
<comment type="catalytic activity">
    <reaction evidence="11">
        <text>ATP + H2O = ADP + phosphate + H(+)</text>
        <dbReference type="Rhea" id="RHEA:13065"/>
        <dbReference type="ChEBI" id="CHEBI:15377"/>
        <dbReference type="ChEBI" id="CHEBI:15378"/>
        <dbReference type="ChEBI" id="CHEBI:30616"/>
        <dbReference type="ChEBI" id="CHEBI:43474"/>
        <dbReference type="ChEBI" id="CHEBI:456216"/>
    </reaction>
</comment>
<dbReference type="InterPro" id="IPR004589">
    <property type="entry name" value="DNA_helicase_ATP-dep_RecQ"/>
</dbReference>
<dbReference type="SUPFAM" id="SSF52540">
    <property type="entry name" value="P-loop containing nucleoside triphosphate hydrolases"/>
    <property type="match status" value="1"/>
</dbReference>
<evidence type="ECO:0000256" key="5">
    <source>
        <dbReference type="ARBA" id="ARBA00022806"/>
    </source>
</evidence>
<evidence type="ECO:0000313" key="14">
    <source>
        <dbReference type="EMBL" id="KDO23202.1"/>
    </source>
</evidence>
<keyword evidence="9 11" id="KW-0539">Nucleus</keyword>
<evidence type="ECO:0000313" key="15">
    <source>
        <dbReference type="Proteomes" id="UP000030745"/>
    </source>
</evidence>
<dbReference type="GO" id="GO:0016887">
    <property type="term" value="F:ATP hydrolysis activity"/>
    <property type="evidence" value="ECO:0007669"/>
    <property type="project" value="RHEA"/>
</dbReference>
<dbReference type="Pfam" id="PF00270">
    <property type="entry name" value="DEAD"/>
    <property type="match status" value="1"/>
</dbReference>
<feature type="domain" description="Helicase C-terminal" evidence="13">
    <location>
        <begin position="257"/>
        <end position="401"/>
    </location>
</feature>
<dbReference type="InterPro" id="IPR002464">
    <property type="entry name" value="DNA/RNA_helicase_DEAH_CS"/>
</dbReference>
<evidence type="ECO:0000256" key="8">
    <source>
        <dbReference type="ARBA" id="ARBA00023235"/>
    </source>
</evidence>
<keyword evidence="3 11" id="KW-0547">Nucleotide-binding</keyword>
<dbReference type="Gene3D" id="3.40.50.300">
    <property type="entry name" value="P-loop containing nucleotide triphosphate hydrolases"/>
    <property type="match status" value="2"/>
</dbReference>
<evidence type="ECO:0000256" key="3">
    <source>
        <dbReference type="ARBA" id="ARBA00022741"/>
    </source>
</evidence>
<reference evidence="14 15" key="1">
    <citation type="journal article" date="2013" name="PLoS Genet.">
        <title>Distinctive expansion of potential virulence genes in the genome of the oomycete fish pathogen Saprolegnia parasitica.</title>
        <authorList>
            <person name="Jiang R.H."/>
            <person name="de Bruijn I."/>
            <person name="Haas B.J."/>
            <person name="Belmonte R."/>
            <person name="Lobach L."/>
            <person name="Christie J."/>
            <person name="van den Ackerveken G."/>
            <person name="Bottin A."/>
            <person name="Bulone V."/>
            <person name="Diaz-Moreno S.M."/>
            <person name="Dumas B."/>
            <person name="Fan L."/>
            <person name="Gaulin E."/>
            <person name="Govers F."/>
            <person name="Grenville-Briggs L.J."/>
            <person name="Horner N.R."/>
            <person name="Levin J.Z."/>
            <person name="Mammella M."/>
            <person name="Meijer H.J."/>
            <person name="Morris P."/>
            <person name="Nusbaum C."/>
            <person name="Oome S."/>
            <person name="Phillips A.J."/>
            <person name="van Rooyen D."/>
            <person name="Rzeszutek E."/>
            <person name="Saraiva M."/>
            <person name="Secombes C.J."/>
            <person name="Seidl M.F."/>
            <person name="Snel B."/>
            <person name="Stassen J.H."/>
            <person name="Sykes S."/>
            <person name="Tripathy S."/>
            <person name="van den Berg H."/>
            <person name="Vega-Arreguin J.C."/>
            <person name="Wawra S."/>
            <person name="Young S.K."/>
            <person name="Zeng Q."/>
            <person name="Dieguez-Uribeondo J."/>
            <person name="Russ C."/>
            <person name="Tyler B.M."/>
            <person name="van West P."/>
        </authorList>
    </citation>
    <scope>NUCLEOTIDE SEQUENCE [LARGE SCALE GENOMIC DNA]</scope>
    <source>
        <strain evidence="14 15">CBS 223.65</strain>
    </source>
</reference>
<dbReference type="Pfam" id="PF00271">
    <property type="entry name" value="Helicase_C"/>
    <property type="match status" value="1"/>
</dbReference>
<dbReference type="GO" id="GO:0005524">
    <property type="term" value="F:ATP binding"/>
    <property type="evidence" value="ECO:0007669"/>
    <property type="project" value="UniProtKB-KW"/>
</dbReference>
<evidence type="ECO:0000256" key="6">
    <source>
        <dbReference type="ARBA" id="ARBA00022840"/>
    </source>
</evidence>
<dbReference type="GO" id="GO:0005737">
    <property type="term" value="C:cytoplasm"/>
    <property type="evidence" value="ECO:0007669"/>
    <property type="project" value="TreeGrafter"/>
</dbReference>
<dbReference type="InterPro" id="IPR014001">
    <property type="entry name" value="Helicase_ATP-bd"/>
</dbReference>
<keyword evidence="5 11" id="KW-0347">Helicase</keyword>
<evidence type="ECO:0000256" key="7">
    <source>
        <dbReference type="ARBA" id="ARBA00023125"/>
    </source>
</evidence>
<dbReference type="Proteomes" id="UP000030745">
    <property type="component" value="Unassembled WGS sequence"/>
</dbReference>
<dbReference type="EMBL" id="KK583257">
    <property type="protein sequence ID" value="KDO23202.1"/>
    <property type="molecule type" value="Genomic_DNA"/>
</dbReference>
<keyword evidence="15" id="KW-1185">Reference proteome</keyword>
<dbReference type="PROSITE" id="PS51192">
    <property type="entry name" value="HELICASE_ATP_BIND_1"/>
    <property type="match status" value="1"/>
</dbReference>
<dbReference type="EC" id="5.6.2.4" evidence="11"/>
<evidence type="ECO:0000259" key="13">
    <source>
        <dbReference type="PROSITE" id="PS51194"/>
    </source>
</evidence>
<evidence type="ECO:0000256" key="10">
    <source>
        <dbReference type="ARBA" id="ARBA00034617"/>
    </source>
</evidence>
<keyword evidence="8" id="KW-0413">Isomerase</keyword>
<comment type="catalytic activity">
    <reaction evidence="10 11">
        <text>Couples ATP hydrolysis with the unwinding of duplex DNA by translocating in the 3'-5' direction.</text>
        <dbReference type="EC" id="5.6.2.4"/>
    </reaction>
</comment>
<dbReference type="GO" id="GO:0003677">
    <property type="term" value="F:DNA binding"/>
    <property type="evidence" value="ECO:0007669"/>
    <property type="project" value="UniProtKB-KW"/>
</dbReference>
<organism evidence="14 15">
    <name type="scientific">Saprolegnia parasitica (strain CBS 223.65)</name>
    <dbReference type="NCBI Taxonomy" id="695850"/>
    <lineage>
        <taxon>Eukaryota</taxon>
        <taxon>Sar</taxon>
        <taxon>Stramenopiles</taxon>
        <taxon>Oomycota</taxon>
        <taxon>Saprolegniomycetes</taxon>
        <taxon>Saprolegniales</taxon>
        <taxon>Saprolegniaceae</taxon>
        <taxon>Saprolegnia</taxon>
    </lineage>
</organism>
<dbReference type="SMART" id="SM00487">
    <property type="entry name" value="DEXDc"/>
    <property type="match status" value="1"/>
</dbReference>
<keyword evidence="6 11" id="KW-0067">ATP-binding</keyword>
<evidence type="ECO:0000256" key="4">
    <source>
        <dbReference type="ARBA" id="ARBA00022801"/>
    </source>
</evidence>
<dbReference type="GO" id="GO:0005694">
    <property type="term" value="C:chromosome"/>
    <property type="evidence" value="ECO:0007669"/>
    <property type="project" value="TreeGrafter"/>
</dbReference>
<sequence>MSHIGLGMRLLARWDTARFPWSAMAQRLLPGLAANDAATFKPLQQAAVNLAQRGFSLFLHLPTGAGKSLCFQLPALLPAANRVTVVVSPLRSLLQDQQVTLARLQLSDRACFLSPKNVPTALAPETRFLYTTPEMLLTNPRANALVLRLLHEDRLARIVIDEAHCIVEWGSTFRPAYMDLARLYRTHLPQIPLTFLTATASSELIDATARIFHVAPTPLPALNAPPSPTSMVLLQHLTDRVNLTLHVVPKPSPAPLLALDILRRVRHEPSIVYVLSQKDAEAVAKSLVSVGARAQPYHAGMSDAARKSVQYQWTSGKISIICATVAFGMGIDRSDVRHVVHHALPLSLASYMQQIGRAGRDGAPAVCTLYYDPKDASRAAYIASGDGFVDASTSHGLRDVIEFIEESGCRRQVLYAHFGHTLDEACCQNCNCGVSVELPQEAHETDRRRGAAFRSSDAARQGAYDLERLYHTLHQTLQRRPGYRKANVLSRKTIQSLLDLQPECADDLQLVRGLNDAQKAFVAEHLHLFQTTRGRA</sequence>
<dbReference type="InterPro" id="IPR011545">
    <property type="entry name" value="DEAD/DEAH_box_helicase_dom"/>
</dbReference>
<dbReference type="CDD" id="cd17920">
    <property type="entry name" value="DEXHc_RecQ"/>
    <property type="match status" value="1"/>
</dbReference>
<dbReference type="PROSITE" id="PS00690">
    <property type="entry name" value="DEAH_ATP_HELICASE"/>
    <property type="match status" value="1"/>
</dbReference>
<dbReference type="PANTHER" id="PTHR13710:SF153">
    <property type="entry name" value="RECQ-LIKE DNA HELICASE BLM"/>
    <property type="match status" value="1"/>
</dbReference>
<dbReference type="OrthoDB" id="10261556at2759"/>
<dbReference type="InterPro" id="IPR032284">
    <property type="entry name" value="RecQ_Zn-bd"/>
</dbReference>
<dbReference type="GO" id="GO:0005634">
    <property type="term" value="C:nucleus"/>
    <property type="evidence" value="ECO:0007669"/>
    <property type="project" value="UniProtKB-SubCell"/>
</dbReference>
<dbReference type="GO" id="GO:0000724">
    <property type="term" value="P:double-strand break repair via homologous recombination"/>
    <property type="evidence" value="ECO:0007669"/>
    <property type="project" value="TreeGrafter"/>
</dbReference>
<feature type="domain" description="Helicase ATP-binding" evidence="12">
    <location>
        <begin position="48"/>
        <end position="218"/>
    </location>
</feature>
<dbReference type="PANTHER" id="PTHR13710">
    <property type="entry name" value="DNA HELICASE RECQ FAMILY MEMBER"/>
    <property type="match status" value="1"/>
</dbReference>
<evidence type="ECO:0000256" key="2">
    <source>
        <dbReference type="ARBA" id="ARBA00005446"/>
    </source>
</evidence>
<keyword evidence="7" id="KW-0238">DNA-binding</keyword>
<protein>
    <recommendedName>
        <fullName evidence="11">ATP-dependent DNA helicase</fullName>
        <ecNumber evidence="11">5.6.2.4</ecNumber>
    </recommendedName>
</protein>
<keyword evidence="4 11" id="KW-0378">Hydrolase</keyword>
<dbReference type="RefSeq" id="XP_012206153.1">
    <property type="nucleotide sequence ID" value="XM_012350763.1"/>
</dbReference>
<accession>A0A067C8U9</accession>
<evidence type="ECO:0000259" key="12">
    <source>
        <dbReference type="PROSITE" id="PS51192"/>
    </source>
</evidence>
<dbReference type="NCBIfam" id="TIGR00614">
    <property type="entry name" value="recQ_fam"/>
    <property type="match status" value="1"/>
</dbReference>
<dbReference type="GeneID" id="24132146"/>
<evidence type="ECO:0000256" key="9">
    <source>
        <dbReference type="ARBA" id="ARBA00023242"/>
    </source>
</evidence>
<name>A0A067C8U9_SAPPC</name>
<comment type="subcellular location">
    <subcellularLocation>
        <location evidence="1 11">Nucleus</location>
    </subcellularLocation>
</comment>
<dbReference type="InterPro" id="IPR001650">
    <property type="entry name" value="Helicase_C-like"/>
</dbReference>